<sequence length="343" mass="38731">MHPRTDLALLHESLSQLATTPYFNGALERQVSKLVELTEHVRSKSPAYDETIVRSLVDKIWATHRYIQGSTTKESPYEIEFCLRPAISEWLPGEFLLATALTEERDFHLHYGDPWDYVSKTIPEFEAIPDSRLIFVGVPRLYKYLPLFCSALFHELGHFIDLSHGLTEASMLLNPPNPDHAPILKNYRQEHFADLFAASYVGGAIADTLSSISPDAGVTFSHPSTAKRLELIEDYLVGNENAEIDMWQNVLRRRGLPGLKKRFELPEIKHAFDDIRPVAITEHAQLFGLFPAAWSYMANAIHGDGPDWATGAGQLEIVRIVNDLTEKSIRNASIRKLWQANAS</sequence>
<evidence type="ECO:0000313" key="1">
    <source>
        <dbReference type="EMBL" id="KKC37999.1"/>
    </source>
</evidence>
<proteinExistence type="predicted"/>
<gene>
    <name evidence="1" type="ORF">WH87_10195</name>
</gene>
<accession>A0A0F5QDB7</accession>
<dbReference type="Proteomes" id="UP000033411">
    <property type="component" value="Unassembled WGS sequence"/>
</dbReference>
<comment type="caution">
    <text evidence="1">The sequence shown here is derived from an EMBL/GenBank/DDBJ whole genome shotgun (WGS) entry which is preliminary data.</text>
</comment>
<name>A0A0F5QDB7_9HYPH</name>
<dbReference type="AlphaFoldDB" id="A0A0F5QDB7"/>
<keyword evidence="2" id="KW-1185">Reference proteome</keyword>
<organism evidence="1 2">
    <name type="scientific">Devosia epidermidihirudinis</name>
    <dbReference type="NCBI Taxonomy" id="1293439"/>
    <lineage>
        <taxon>Bacteria</taxon>
        <taxon>Pseudomonadati</taxon>
        <taxon>Pseudomonadota</taxon>
        <taxon>Alphaproteobacteria</taxon>
        <taxon>Hyphomicrobiales</taxon>
        <taxon>Devosiaceae</taxon>
        <taxon>Devosia</taxon>
    </lineage>
</organism>
<evidence type="ECO:0000313" key="2">
    <source>
        <dbReference type="Proteomes" id="UP000033411"/>
    </source>
</evidence>
<dbReference type="STRING" id="1293439.WH87_10195"/>
<dbReference type="EMBL" id="LANJ01000016">
    <property type="protein sequence ID" value="KKC37999.1"/>
    <property type="molecule type" value="Genomic_DNA"/>
</dbReference>
<protein>
    <submittedName>
        <fullName evidence="1">Uncharacterized protein</fullName>
    </submittedName>
</protein>
<dbReference type="PATRIC" id="fig|1293439.3.peg.1621"/>
<reference evidence="1 2" key="1">
    <citation type="submission" date="2015-03" db="EMBL/GenBank/DDBJ databases">
        <authorList>
            <person name="Lepp D."/>
            <person name="Hassan Y.I."/>
            <person name="Li X.-Z."/>
            <person name="Zhou T."/>
        </authorList>
    </citation>
    <scope>NUCLEOTIDE SEQUENCE [LARGE SCALE GENOMIC DNA]</scope>
    <source>
        <strain evidence="1 2">E84</strain>
    </source>
</reference>